<feature type="transmembrane region" description="Helical" evidence="6">
    <location>
        <begin position="16"/>
        <end position="37"/>
    </location>
</feature>
<evidence type="ECO:0000256" key="6">
    <source>
        <dbReference type="SAM" id="Phobius"/>
    </source>
</evidence>
<dbReference type="InterPro" id="IPR042175">
    <property type="entry name" value="Cell/Rod_MreC_2"/>
</dbReference>
<keyword evidence="5" id="KW-0175">Coiled coil</keyword>
<feature type="coiled-coil region" evidence="5">
    <location>
        <begin position="75"/>
        <end position="109"/>
    </location>
</feature>
<dbReference type="GO" id="GO:0005886">
    <property type="term" value="C:plasma membrane"/>
    <property type="evidence" value="ECO:0007669"/>
    <property type="project" value="TreeGrafter"/>
</dbReference>
<evidence type="ECO:0000259" key="7">
    <source>
        <dbReference type="Pfam" id="PF04085"/>
    </source>
</evidence>
<dbReference type="Gene3D" id="2.40.10.340">
    <property type="entry name" value="Rod shape-determining protein MreC, domain 1"/>
    <property type="match status" value="1"/>
</dbReference>
<dbReference type="STRING" id="1798657.A2648_02225"/>
<dbReference type="InterPro" id="IPR055342">
    <property type="entry name" value="MreC_beta-barrel_core"/>
</dbReference>
<dbReference type="EMBL" id="MHLH01000015">
    <property type="protein sequence ID" value="OGZ03749.1"/>
    <property type="molecule type" value="Genomic_DNA"/>
</dbReference>
<comment type="caution">
    <text evidence="8">The sequence shown here is derived from an EMBL/GenBank/DDBJ whole genome shotgun (WGS) entry which is preliminary data.</text>
</comment>
<protein>
    <recommendedName>
        <fullName evidence="2">Cell shape-determining protein MreC</fullName>
    </recommendedName>
    <alternativeName>
        <fullName evidence="4">Cell shape protein MreC</fullName>
    </alternativeName>
</protein>
<evidence type="ECO:0000256" key="4">
    <source>
        <dbReference type="ARBA" id="ARBA00032089"/>
    </source>
</evidence>
<dbReference type="Gene3D" id="2.40.10.350">
    <property type="entry name" value="Rod shape-determining protein MreC, domain 2"/>
    <property type="match status" value="1"/>
</dbReference>
<sequence length="266" mass="29611">MIYRQDKKLKSKLERFFIPFLTIILVVSLFLIVPSSLDRLAGTASSVFWAISGPESAISKNIEIYRLAFKQKFIITNENQSLKNLLANRDALLREYELIKQENDSLKKIFGRSGNKQLILAQVVARPNRSPYDTLIIDIGENLGIQSGNHVFANGDTLLGTVEKVYANTSIVSLFSTPGREFDARIGESYTSIKLIGRGGGSFEATLSKAIPIKEGDAVIAPTLERSILGYVTKVVEDPRDPFVEILVEAPVSFQSLRFVEIEKIK</sequence>
<evidence type="ECO:0000313" key="8">
    <source>
        <dbReference type="EMBL" id="OGZ03749.1"/>
    </source>
</evidence>
<dbReference type="GO" id="GO:0008360">
    <property type="term" value="P:regulation of cell shape"/>
    <property type="evidence" value="ECO:0007669"/>
    <property type="project" value="UniProtKB-KW"/>
</dbReference>
<organism evidence="8 9">
    <name type="scientific">Candidatus Lloydbacteria bacterium RIFCSPHIGHO2_01_FULL_41_20</name>
    <dbReference type="NCBI Taxonomy" id="1798657"/>
    <lineage>
        <taxon>Bacteria</taxon>
        <taxon>Candidatus Lloydiibacteriota</taxon>
    </lineage>
</organism>
<dbReference type="Pfam" id="PF04085">
    <property type="entry name" value="MreC"/>
    <property type="match status" value="1"/>
</dbReference>
<accession>A0A1G2CQU2</accession>
<evidence type="ECO:0000256" key="5">
    <source>
        <dbReference type="SAM" id="Coils"/>
    </source>
</evidence>
<feature type="domain" description="Rod shape-determining protein MreC beta-barrel core" evidence="7">
    <location>
        <begin position="123"/>
        <end position="262"/>
    </location>
</feature>
<keyword evidence="6" id="KW-1133">Transmembrane helix</keyword>
<dbReference type="AlphaFoldDB" id="A0A1G2CQU2"/>
<dbReference type="InterPro" id="IPR007221">
    <property type="entry name" value="MreC"/>
</dbReference>
<reference evidence="8 9" key="1">
    <citation type="journal article" date="2016" name="Nat. Commun.">
        <title>Thousands of microbial genomes shed light on interconnected biogeochemical processes in an aquifer system.</title>
        <authorList>
            <person name="Anantharaman K."/>
            <person name="Brown C.T."/>
            <person name="Hug L.A."/>
            <person name="Sharon I."/>
            <person name="Castelle C.J."/>
            <person name="Probst A.J."/>
            <person name="Thomas B.C."/>
            <person name="Singh A."/>
            <person name="Wilkins M.J."/>
            <person name="Karaoz U."/>
            <person name="Brodie E.L."/>
            <person name="Williams K.H."/>
            <person name="Hubbard S.S."/>
            <person name="Banfield J.F."/>
        </authorList>
    </citation>
    <scope>NUCLEOTIDE SEQUENCE [LARGE SCALE GENOMIC DNA]</scope>
</reference>
<evidence type="ECO:0000256" key="1">
    <source>
        <dbReference type="ARBA" id="ARBA00009369"/>
    </source>
</evidence>
<dbReference type="PANTHER" id="PTHR34138">
    <property type="entry name" value="CELL SHAPE-DETERMINING PROTEIN MREC"/>
    <property type="match status" value="1"/>
</dbReference>
<evidence type="ECO:0000256" key="3">
    <source>
        <dbReference type="ARBA" id="ARBA00022960"/>
    </source>
</evidence>
<dbReference type="InterPro" id="IPR042177">
    <property type="entry name" value="Cell/Rod_1"/>
</dbReference>
<name>A0A1G2CQU2_9BACT</name>
<proteinExistence type="inferred from homology"/>
<dbReference type="Proteomes" id="UP000178841">
    <property type="component" value="Unassembled WGS sequence"/>
</dbReference>
<dbReference type="PANTHER" id="PTHR34138:SF1">
    <property type="entry name" value="CELL SHAPE-DETERMINING PROTEIN MREC"/>
    <property type="match status" value="1"/>
</dbReference>
<evidence type="ECO:0000256" key="2">
    <source>
        <dbReference type="ARBA" id="ARBA00013855"/>
    </source>
</evidence>
<keyword evidence="6" id="KW-0472">Membrane</keyword>
<gene>
    <name evidence="8" type="ORF">A2648_02225</name>
</gene>
<evidence type="ECO:0000313" key="9">
    <source>
        <dbReference type="Proteomes" id="UP000178841"/>
    </source>
</evidence>
<keyword evidence="3" id="KW-0133">Cell shape</keyword>
<comment type="similarity">
    <text evidence="1">Belongs to the MreC family.</text>
</comment>
<keyword evidence="6" id="KW-0812">Transmembrane</keyword>